<dbReference type="Proteomes" id="UP000232164">
    <property type="component" value="Unassembled WGS sequence"/>
</dbReference>
<gene>
    <name evidence="1" type="ORF">CWR43_28070</name>
</gene>
<accession>A0A2N0D321</accession>
<reference evidence="1 2" key="1">
    <citation type="submission" date="2017-11" db="EMBL/GenBank/DDBJ databases">
        <authorList>
            <person name="Han C.G."/>
        </authorList>
    </citation>
    <scope>NUCLEOTIDE SEQUENCE [LARGE SCALE GENOMIC DNA]</scope>
    <source>
        <strain evidence="1 2">HCNT1</strain>
    </source>
</reference>
<name>A0A2N0D321_RHISU</name>
<sequence length="60" mass="6710">MKYVLIFVLITKGFGSFSVTTEFDTIEACETANIDLREMHAAVSEPHNAYIHGKCYPKGN</sequence>
<dbReference type="AlphaFoldDB" id="A0A2N0D321"/>
<comment type="caution">
    <text evidence="1">The sequence shown here is derived from an EMBL/GenBank/DDBJ whole genome shotgun (WGS) entry which is preliminary data.</text>
</comment>
<dbReference type="EMBL" id="PIQN01000022">
    <property type="protein sequence ID" value="PKA40438.1"/>
    <property type="molecule type" value="Genomic_DNA"/>
</dbReference>
<evidence type="ECO:0000313" key="1">
    <source>
        <dbReference type="EMBL" id="PKA40438.1"/>
    </source>
</evidence>
<proteinExistence type="predicted"/>
<evidence type="ECO:0000313" key="2">
    <source>
        <dbReference type="Proteomes" id="UP000232164"/>
    </source>
</evidence>
<protein>
    <submittedName>
        <fullName evidence="1">Uncharacterized protein</fullName>
    </submittedName>
</protein>
<organism evidence="1 2">
    <name type="scientific">Rhizobium sullae</name>
    <name type="common">Rhizobium hedysari</name>
    <dbReference type="NCBI Taxonomy" id="50338"/>
    <lineage>
        <taxon>Bacteria</taxon>
        <taxon>Pseudomonadati</taxon>
        <taxon>Pseudomonadota</taxon>
        <taxon>Alphaproteobacteria</taxon>
        <taxon>Hyphomicrobiales</taxon>
        <taxon>Rhizobiaceae</taxon>
        <taxon>Rhizobium/Agrobacterium group</taxon>
        <taxon>Rhizobium</taxon>
    </lineage>
</organism>
<reference evidence="1 2" key="2">
    <citation type="submission" date="2017-12" db="EMBL/GenBank/DDBJ databases">
        <title>Genome sequence of Rhizobium sullae HCNT1 isolated from Sulla coronaria nodules and featuring peculiar denitrification phenotypes.</title>
        <authorList>
            <person name="De Diego-Diaz B."/>
            <person name="Treu L."/>
            <person name="Campanaro S."/>
            <person name="Da Silva Duarte V."/>
            <person name="Basaglia M."/>
            <person name="Favaro L."/>
            <person name="Casella S."/>
            <person name="Squartini A."/>
        </authorList>
    </citation>
    <scope>NUCLEOTIDE SEQUENCE [LARGE SCALE GENOMIC DNA]</scope>
    <source>
        <strain evidence="1 2">HCNT1</strain>
    </source>
</reference>